<gene>
    <name evidence="4" type="ORF">D5018_12310</name>
</gene>
<proteinExistence type="predicted"/>
<name>A0A3L8PX84_9GAMM</name>
<comment type="caution">
    <text evidence="4">The sequence shown here is derived from an EMBL/GenBank/DDBJ whole genome shotgun (WGS) entry which is preliminary data.</text>
</comment>
<dbReference type="SMART" id="SM00382">
    <property type="entry name" value="AAA"/>
    <property type="match status" value="1"/>
</dbReference>
<dbReference type="CDD" id="cd00009">
    <property type="entry name" value="AAA"/>
    <property type="match status" value="1"/>
</dbReference>
<dbReference type="SUPFAM" id="SSF54001">
    <property type="entry name" value="Cysteine proteinases"/>
    <property type="match status" value="1"/>
</dbReference>
<dbReference type="SMART" id="SM00460">
    <property type="entry name" value="TGc"/>
    <property type="match status" value="1"/>
</dbReference>
<dbReference type="GO" id="GO:0005524">
    <property type="term" value="F:ATP binding"/>
    <property type="evidence" value="ECO:0007669"/>
    <property type="project" value="InterPro"/>
</dbReference>
<organism evidence="4 5">
    <name type="scientific">Parashewanella curva</name>
    <dbReference type="NCBI Taxonomy" id="2338552"/>
    <lineage>
        <taxon>Bacteria</taxon>
        <taxon>Pseudomonadati</taxon>
        <taxon>Pseudomonadota</taxon>
        <taxon>Gammaproteobacteria</taxon>
        <taxon>Alteromonadales</taxon>
        <taxon>Shewanellaceae</taxon>
        <taxon>Parashewanella</taxon>
    </lineage>
</organism>
<feature type="domain" description="AAA+ ATPase" evidence="2">
    <location>
        <begin position="932"/>
        <end position="1090"/>
    </location>
</feature>
<sequence length="2485" mass="282065">MLGSINQTSITNHFSNNTEPELQVSNPCSEVTTVIFDETETTPLSNIPRSESTATLFSSEVSSERIADTPKLSTKVFPSSSVYTIRDEEDKLTVIDHCRSSIPNATVINILSPLDFNDNGLTEEVCINTDGVITERVGKLYDGRPAILMIDLTVMSPSQVASMNDVLDSPPTLGGNPLGGKITRVILVNKKMLKSGEGNPGEDCWRRLNKFESHHNIATLETLNPKCSVPVLEKCLAASHSLLQASPKNSVHQHAPSPRTTDKSNTISVNPKDQLPQKITIDFSTDEWQMLLYGGLTIDEKGKCYFKKGYLSELEDGTVLIFKNAPWDSKPFIYKLRECLITGHFSANGQLFFLPKDIVIIRDDTSAQQLEALKSQFIDNCNDTSLATPTLQKLSTHLKSWLTERKVPTSVATGIVYLNSSNIDVVLSDIQIKNGKPVFHDTFYELICNKAVLCITSDLSINQWLRLLTRLSQYTTRPKTIILNKRSVLPLPRNHANVIVNCLHFSSQAKSYAQLDKHSLCYRISAKEDWESLWQDLSLESQENFQFKQTQTPLFEALIAGQKITLLGAEKNLKILSQLETLFATPPYLFLHGKRYELPKAQVSVHLVVNPKQIEHLPNLFKFKCEHVRIHGKKNSFKIPWGKNPQAFYQLLEKLPTSVLRTYPAIPPWSALEFTQVFSKQLKIEMEQDHASSCTNYHRRRALHSIIIRAYRGDRNVYNYLKVCTALIYPDKATEKHIDRTRLRMWMAENQPLTKESISKNYWSLVRHCPLTLFRKSVESQWFRKPSESDIHTLLRCLRAAATPTQVEQLNFIASGLTAITAPKTNSILFSQLRDALYVARQRRHFSAPISTHAMDLIPVIEDLIGLFQSHSNEARAKSPYPKMLQGLLSAHIEGLFESDLSDLVEDILLSEQNHLIREKRRLHRLCNRIKNHPIVFLQGVAGAGKSHLAHAVSYQLAKQDSDFAHLNTPLVISLGPETTIEHLYGKQQKLDKESGDSYTKFVEGPVLKWAKDEKPQILILDEANLAKEGVLALLSGLCKDPKQLCYHGVVYPLTNKHRVILTGNPDYYSGRHMDTEISACILTIYCRPLSDKTQARCIVLPSLPTNWNTELRSHTCKLVLETFNKIAPLISEGLSPRDLHEVLTRITFTLSLANCHSPTHEQINAIVFDAFQDTIEAAVLPKSQTALVALKETLLKKYPCDGALLEAKEKKFNAFYQDLVNQNPSLDLRSQPIKNLIRYYWAFIEKRGVSSGFDKHGFIVQGPAGWGKDKLLKAVLDFKDEKGQTKLEYIHINASPEGWEKSLRKIYEAMNEGKTLIISELNLLPSELIEGLFNEVLTSATHPNFLFFATINPPTFEGRAPLSQALTNRCVNVYLEPLSTSELTSILLRKHPNSEEAISWLMKRYEVVSKELLKQKSPFSITLEDLLFIASVLVIHTEDKWPDCFEKKFNLTMQSIDLNKESLETLIKKQFSTRESQPKDTKKQEAEFNEKSAPRKMAQFDRTKKLHPMNSHTQVYSSHSKRHDIAVSPTQAESDIHATDIADTQIQIVEHTEKQITEPEGDPFLTPVESGIHATAIDGTETQKVEQTESPSLTQVESDIHTTAIADTEIQIVEHTEKQITEPEGDPFLTPVESGIHATAIDGTETQKVEQTESPSLTQVESDIHTTAIADTEIQIVEHTEKQITEPEGDPFLTPVESNIHATAIDGDVTSNSQLTIPLYFKNERYSFDYYRIQVNELAIIDGEIGLVSYSHSKEYLEFAEDIETEIPFILGRPFSERPHQELEPDEELGSGRFKLSTSNWTILPTLQTDSVLISLQAREGVELVSARHKISGQWLIKLAPNTQPETQTLTIDFTILQLGLSDQHIQGLEQLSLLDSPCPEEIKRTLDAQIFNLKDQHNKAITKLQEIHALEQPEQQLCELISFFEDFGTSQNITGRNIDILVSSITTKQGTCRHRAWGFHLICQYLGIKTRIVSNDAHAFIEVGVEEESLWRRVDLGGKDATLEFVQSSFIDILPPQNMEKLNTRLQLLKALNDANEPEDAPDVTKAPVLTELSSIQFEAEVDRTEHDITSSEVLANAYIESKAPDDQQYLSALLRILKNKKNIFNFTDRADFLNSCHKSTFFTKNNNLMIRLLPDIFSIWHRNKPEYSAEFPEETARSQKSAAQVISYYLIQIAALYKNNEITDECFLTFNEACLTLFESKLISIGLILPFLEHLSLYSKHKQRAEALLEQFYDSLLCQQVLPENIKTLRSFQDSNTRFCAKSETLEQKLQSTRISSNWKWTHTSSSIPNYPRLARRQPPYLHAEHETSIKPAVLCLPLYSAHECDYIFIHHLKLHNILYRRGRGTPSGHISFMQFYNIRKMIIESYCKYLAKQVISENGFCIITAPCNIKKDRGWLWIKEGQYPMQYDTDTLASLIHRTEVDSILDYASESLQLNTERLEKALKHSSFAIIQQNTFQQGLDEYLANIDWNIIHRELENSRD</sequence>
<dbReference type="EMBL" id="QZEI01000035">
    <property type="protein sequence ID" value="RLV59409.1"/>
    <property type="molecule type" value="Genomic_DNA"/>
</dbReference>
<dbReference type="Proteomes" id="UP000281474">
    <property type="component" value="Unassembled WGS sequence"/>
</dbReference>
<evidence type="ECO:0000259" key="3">
    <source>
        <dbReference type="SMART" id="SM00460"/>
    </source>
</evidence>
<dbReference type="InterPro" id="IPR038765">
    <property type="entry name" value="Papain-like_cys_pep_sf"/>
</dbReference>
<feature type="compositionally biased region" description="Basic and acidic residues" evidence="1">
    <location>
        <begin position="1477"/>
        <end position="1497"/>
    </location>
</feature>
<accession>A0A3L8PX84</accession>
<feature type="region of interest" description="Disordered" evidence="1">
    <location>
        <begin position="246"/>
        <end position="271"/>
    </location>
</feature>
<dbReference type="InterPro" id="IPR027417">
    <property type="entry name" value="P-loop_NTPase"/>
</dbReference>
<dbReference type="Gene3D" id="3.40.50.300">
    <property type="entry name" value="P-loop containing nucleotide triphosphate hydrolases"/>
    <property type="match status" value="2"/>
</dbReference>
<evidence type="ECO:0000313" key="5">
    <source>
        <dbReference type="Proteomes" id="UP000281474"/>
    </source>
</evidence>
<dbReference type="GO" id="GO:0016887">
    <property type="term" value="F:ATP hydrolysis activity"/>
    <property type="evidence" value="ECO:0007669"/>
    <property type="project" value="InterPro"/>
</dbReference>
<dbReference type="InterPro" id="IPR050764">
    <property type="entry name" value="CbbQ/NirQ/NorQ/GpvN"/>
</dbReference>
<feature type="region of interest" description="Disordered" evidence="1">
    <location>
        <begin position="1"/>
        <end position="25"/>
    </location>
</feature>
<dbReference type="Pfam" id="PF07728">
    <property type="entry name" value="AAA_5"/>
    <property type="match status" value="1"/>
</dbReference>
<dbReference type="InterPro" id="IPR003593">
    <property type="entry name" value="AAA+_ATPase"/>
</dbReference>
<feature type="region of interest" description="Disordered" evidence="1">
    <location>
        <begin position="1472"/>
        <end position="1497"/>
    </location>
</feature>
<dbReference type="InterPro" id="IPR011704">
    <property type="entry name" value="ATPase_dyneun-rel_AAA"/>
</dbReference>
<evidence type="ECO:0000256" key="1">
    <source>
        <dbReference type="SAM" id="MobiDB-lite"/>
    </source>
</evidence>
<dbReference type="PANTHER" id="PTHR42759:SF1">
    <property type="entry name" value="MAGNESIUM-CHELATASE SUBUNIT CHLD"/>
    <property type="match status" value="1"/>
</dbReference>
<feature type="domain" description="Transglutaminase-like" evidence="3">
    <location>
        <begin position="1946"/>
        <end position="2000"/>
    </location>
</feature>
<dbReference type="PANTHER" id="PTHR42759">
    <property type="entry name" value="MOXR FAMILY PROTEIN"/>
    <property type="match status" value="1"/>
</dbReference>
<evidence type="ECO:0000313" key="4">
    <source>
        <dbReference type="EMBL" id="RLV59409.1"/>
    </source>
</evidence>
<dbReference type="OrthoDB" id="5648839at2"/>
<dbReference type="RefSeq" id="WP_121839301.1">
    <property type="nucleotide sequence ID" value="NZ_ML014784.1"/>
</dbReference>
<keyword evidence="5" id="KW-1185">Reference proteome</keyword>
<protein>
    <recommendedName>
        <fullName evidence="6">AAA+ ATPase domain-containing protein</fullName>
    </recommendedName>
</protein>
<reference evidence="4 5" key="1">
    <citation type="submission" date="2018-09" db="EMBL/GenBank/DDBJ databases">
        <title>Phylogeny of the Shewanellaceae, and recommendation for two new genera, Pseudoshewanella and Parashewanella.</title>
        <authorList>
            <person name="Wang G."/>
        </authorList>
    </citation>
    <scope>NUCLEOTIDE SEQUENCE [LARGE SCALE GENOMIC DNA]</scope>
    <source>
        <strain evidence="4 5">C51</strain>
    </source>
</reference>
<dbReference type="InterPro" id="IPR002931">
    <property type="entry name" value="Transglutaminase-like"/>
</dbReference>
<evidence type="ECO:0008006" key="6">
    <source>
        <dbReference type="Google" id="ProtNLM"/>
    </source>
</evidence>
<dbReference type="SUPFAM" id="SSF52540">
    <property type="entry name" value="P-loop containing nucleoside triphosphate hydrolases"/>
    <property type="match status" value="2"/>
</dbReference>
<dbReference type="Gene3D" id="3.10.620.30">
    <property type="match status" value="1"/>
</dbReference>
<evidence type="ECO:0000259" key="2">
    <source>
        <dbReference type="SMART" id="SM00382"/>
    </source>
</evidence>